<protein>
    <submittedName>
        <fullName evidence="2">Uncharacterized protein</fullName>
    </submittedName>
</protein>
<dbReference type="Proteomes" id="UP000019812">
    <property type="component" value="Unassembled WGS sequence"/>
</dbReference>
<accession>A0A084XZ60</accession>
<dbReference type="EMBL" id="JDSS02000025">
    <property type="protein sequence ID" value="KFB67754.1"/>
    <property type="molecule type" value="Genomic_DNA"/>
</dbReference>
<evidence type="ECO:0000313" key="3">
    <source>
        <dbReference type="Proteomes" id="UP000019812"/>
    </source>
</evidence>
<evidence type="ECO:0000256" key="1">
    <source>
        <dbReference type="SAM" id="MobiDB-lite"/>
    </source>
</evidence>
<evidence type="ECO:0000313" key="2">
    <source>
        <dbReference type="EMBL" id="KFB67754.1"/>
    </source>
</evidence>
<proteinExistence type="predicted"/>
<dbReference type="STRING" id="1457154.CAPSK01_002796"/>
<sequence>MNSGFRRTPSGLRSLVGESFATLSRGERTAMNDISLMPRIKFRGLTVMTFPGTPDHGSHDRFPSPPDPSPASGEGRFESRSRLP</sequence>
<feature type="region of interest" description="Disordered" evidence="1">
    <location>
        <begin position="47"/>
        <end position="84"/>
    </location>
</feature>
<feature type="compositionally biased region" description="Basic and acidic residues" evidence="1">
    <location>
        <begin position="75"/>
        <end position="84"/>
    </location>
</feature>
<name>A0A084XZ60_9PROT</name>
<dbReference type="AlphaFoldDB" id="A0A084XZ60"/>
<comment type="caution">
    <text evidence="2">The sequence shown here is derived from an EMBL/GenBank/DDBJ whole genome shotgun (WGS) entry which is preliminary data.</text>
</comment>
<gene>
    <name evidence="2" type="ORF">CAPSK01_002796</name>
</gene>
<reference evidence="2 3" key="1">
    <citation type="submission" date="2014-07" db="EMBL/GenBank/DDBJ databases">
        <title>Expanding our view of genomic diversity in Candidatus Accumulibacter clades.</title>
        <authorList>
            <person name="Skennerton C.T."/>
            <person name="Barr J.J."/>
            <person name="Slater F.R."/>
            <person name="Bond P.L."/>
            <person name="Tyson G.W."/>
        </authorList>
    </citation>
    <scope>NUCLEOTIDE SEQUENCE [LARGE SCALE GENOMIC DNA]</scope>
    <source>
        <strain evidence="3">SK-01</strain>
    </source>
</reference>
<organism evidence="2 3">
    <name type="scientific">Candidatus Accumulibacter vicinus</name>
    <dbReference type="NCBI Taxonomy" id="2954382"/>
    <lineage>
        <taxon>Bacteria</taxon>
        <taxon>Pseudomonadati</taxon>
        <taxon>Pseudomonadota</taxon>
        <taxon>Betaproteobacteria</taxon>
        <taxon>Candidatus Accumulibacter</taxon>
    </lineage>
</organism>